<evidence type="ECO:0000313" key="4">
    <source>
        <dbReference type="EMBL" id="TRY62132.1"/>
    </source>
</evidence>
<dbReference type="GO" id="GO:0010494">
    <property type="term" value="C:cytoplasmic stress granule"/>
    <property type="evidence" value="ECO:0007669"/>
    <property type="project" value="TreeGrafter"/>
</dbReference>
<dbReference type="InterPro" id="IPR050825">
    <property type="entry name" value="RBM42_RBP45_47-like"/>
</dbReference>
<feature type="domain" description="RRM" evidence="3">
    <location>
        <begin position="6"/>
        <end position="82"/>
    </location>
</feature>
<keyword evidence="1 2" id="KW-0694">RNA-binding</keyword>
<dbReference type="FunFam" id="3.30.70.330:FF:000087">
    <property type="entry name" value="Nucleolysin TIAR isoform 1"/>
    <property type="match status" value="1"/>
</dbReference>
<dbReference type="InterPro" id="IPR000504">
    <property type="entry name" value="RRM_dom"/>
</dbReference>
<dbReference type="InterPro" id="IPR003954">
    <property type="entry name" value="RRM_euk-type"/>
</dbReference>
<dbReference type="PANTHER" id="PTHR47640:SF5">
    <property type="entry name" value="RRM DOMAIN-CONTAINING PROTEIN"/>
    <property type="match status" value="1"/>
</dbReference>
<dbReference type="GO" id="GO:0003729">
    <property type="term" value="F:mRNA binding"/>
    <property type="evidence" value="ECO:0007669"/>
    <property type="project" value="InterPro"/>
</dbReference>
<dbReference type="GO" id="GO:0043488">
    <property type="term" value="P:regulation of mRNA stability"/>
    <property type="evidence" value="ECO:0007669"/>
    <property type="project" value="TreeGrafter"/>
</dbReference>
<evidence type="ECO:0000256" key="1">
    <source>
        <dbReference type="ARBA" id="ARBA00022884"/>
    </source>
</evidence>
<dbReference type="STRING" id="6832.A0A553N9L6"/>
<dbReference type="InterPro" id="IPR035979">
    <property type="entry name" value="RBD_domain_sf"/>
</dbReference>
<dbReference type="InterPro" id="IPR012677">
    <property type="entry name" value="Nucleotide-bd_a/b_plait_sf"/>
</dbReference>
<dbReference type="Proteomes" id="UP000318571">
    <property type="component" value="Chromosome 8"/>
</dbReference>
<feature type="domain" description="RRM" evidence="3">
    <location>
        <begin position="211"/>
        <end position="282"/>
    </location>
</feature>
<sequence>MDEDKKTLYVGNLDPSVTEELIMALFGSIGPVKGCKIIREPTGNDPYCFVEFVNHGAAMAALTAMNRRICLNRELKVNWASSPGSHAHAPQPLKPDTSNHHHIFVGDLSPEVETEALRHAFAPFGEISDCKVIKDLATNWSRGYGFVSFVRKVDAMAAMEAMNGTWLGSRAIRTNWAERKPPPPTHKPQEERAPKALKYDEVFQQASEVNCTVYCGGITNADELTIRRAFSPFGRILEIRYFKDKGYAFVRFDSKESACNAIVAMHGQDICGQAVKCSWGKEGGGASSGGGNGGPPAGYYDHPSAGGGYPSMGPPGGDAYNYQYYPQAHYGGAGFGAPPSQHFMPPGPMGANPYYPPAAYPYGGQYGPPPTQM</sequence>
<gene>
    <name evidence="4" type="ORF">TCAL_04209</name>
</gene>
<evidence type="ECO:0000256" key="2">
    <source>
        <dbReference type="PROSITE-ProRule" id="PRU00176"/>
    </source>
</evidence>
<dbReference type="SMART" id="SM00360">
    <property type="entry name" value="RRM"/>
    <property type="match status" value="3"/>
</dbReference>
<feature type="domain" description="RRM" evidence="3">
    <location>
        <begin position="101"/>
        <end position="179"/>
    </location>
</feature>
<dbReference type="Pfam" id="PF00076">
    <property type="entry name" value="RRM_1"/>
    <property type="match status" value="3"/>
</dbReference>
<name>A0A553N9L6_TIGCA</name>
<dbReference type="CDD" id="cd12352">
    <property type="entry name" value="RRM1_TIA1_like"/>
    <property type="match status" value="1"/>
</dbReference>
<dbReference type="GO" id="GO:0000184">
    <property type="term" value="P:nuclear-transcribed mRNA catabolic process, nonsense-mediated decay"/>
    <property type="evidence" value="ECO:0007669"/>
    <property type="project" value="TreeGrafter"/>
</dbReference>
<dbReference type="OMA" id="VRIFKMQ"/>
<keyword evidence="5" id="KW-1185">Reference proteome</keyword>
<dbReference type="GO" id="GO:0034063">
    <property type="term" value="P:stress granule assembly"/>
    <property type="evidence" value="ECO:0007669"/>
    <property type="project" value="TreeGrafter"/>
</dbReference>
<dbReference type="CDD" id="cd12353">
    <property type="entry name" value="RRM2_TIA1_like"/>
    <property type="match status" value="1"/>
</dbReference>
<comment type="caution">
    <text evidence="4">The sequence shown here is derived from an EMBL/GenBank/DDBJ whole genome shotgun (WGS) entry which is preliminary data.</text>
</comment>
<dbReference type="PROSITE" id="PS50102">
    <property type="entry name" value="RRM"/>
    <property type="match status" value="3"/>
</dbReference>
<dbReference type="EMBL" id="VCGU01000459">
    <property type="protein sequence ID" value="TRY62132.1"/>
    <property type="molecule type" value="Genomic_DNA"/>
</dbReference>
<dbReference type="CDD" id="cd12354">
    <property type="entry name" value="RRM3_TIA1_like"/>
    <property type="match status" value="1"/>
</dbReference>
<organism evidence="4 5">
    <name type="scientific">Tigriopus californicus</name>
    <name type="common">Marine copepod</name>
    <dbReference type="NCBI Taxonomy" id="6832"/>
    <lineage>
        <taxon>Eukaryota</taxon>
        <taxon>Metazoa</taxon>
        <taxon>Ecdysozoa</taxon>
        <taxon>Arthropoda</taxon>
        <taxon>Crustacea</taxon>
        <taxon>Multicrustacea</taxon>
        <taxon>Hexanauplia</taxon>
        <taxon>Copepoda</taxon>
        <taxon>Harpacticoida</taxon>
        <taxon>Harpacticidae</taxon>
        <taxon>Tigriopus</taxon>
    </lineage>
</organism>
<reference evidence="4 5" key="1">
    <citation type="journal article" date="2018" name="Nat. Ecol. Evol.">
        <title>Genomic signatures of mitonuclear coevolution across populations of Tigriopus californicus.</title>
        <authorList>
            <person name="Barreto F.S."/>
            <person name="Watson E.T."/>
            <person name="Lima T.G."/>
            <person name="Willett C.S."/>
            <person name="Edmands S."/>
            <person name="Li W."/>
            <person name="Burton R.S."/>
        </authorList>
    </citation>
    <scope>NUCLEOTIDE SEQUENCE [LARGE SCALE GENOMIC DNA]</scope>
    <source>
        <strain evidence="4 5">San Diego</strain>
    </source>
</reference>
<protein>
    <recommendedName>
        <fullName evidence="3">RRM domain-containing protein</fullName>
    </recommendedName>
</protein>
<dbReference type="SMART" id="SM00361">
    <property type="entry name" value="RRM_1"/>
    <property type="match status" value="2"/>
</dbReference>
<proteinExistence type="predicted"/>
<dbReference type="PANTHER" id="PTHR47640">
    <property type="entry name" value="TRNA SELENOCYSTEINE 1-ASSOCIATED PROTEIN 1-RELATED-RELATED"/>
    <property type="match status" value="1"/>
</dbReference>
<evidence type="ECO:0000313" key="5">
    <source>
        <dbReference type="Proteomes" id="UP000318571"/>
    </source>
</evidence>
<dbReference type="AlphaFoldDB" id="A0A553N9L6"/>
<accession>A0A553N9L6</accession>
<dbReference type="SUPFAM" id="SSF54928">
    <property type="entry name" value="RNA-binding domain, RBD"/>
    <property type="match status" value="2"/>
</dbReference>
<evidence type="ECO:0000259" key="3">
    <source>
        <dbReference type="PROSITE" id="PS50102"/>
    </source>
</evidence>
<dbReference type="Gene3D" id="3.30.70.330">
    <property type="match status" value="3"/>
</dbReference>